<dbReference type="Proteomes" id="UP000757232">
    <property type="component" value="Unassembled WGS sequence"/>
</dbReference>
<evidence type="ECO:0000313" key="8">
    <source>
        <dbReference type="EMBL" id="OCB84325.1"/>
    </source>
</evidence>
<dbReference type="GO" id="GO:0003677">
    <property type="term" value="F:DNA binding"/>
    <property type="evidence" value="ECO:0007669"/>
    <property type="project" value="UniProtKB-KW"/>
</dbReference>
<dbReference type="PANTHER" id="PTHR31668">
    <property type="entry name" value="GLUCOSE TRANSPORT TRANSCRIPTION REGULATOR RGT1-RELATED-RELATED"/>
    <property type="match status" value="1"/>
</dbReference>
<feature type="region of interest" description="Disordered" evidence="6">
    <location>
        <begin position="817"/>
        <end position="921"/>
    </location>
</feature>
<dbReference type="AlphaFoldDB" id="A0A9Q5HQW0"/>
<evidence type="ECO:0000256" key="2">
    <source>
        <dbReference type="ARBA" id="ARBA00023015"/>
    </source>
</evidence>
<evidence type="ECO:0000256" key="3">
    <source>
        <dbReference type="ARBA" id="ARBA00023125"/>
    </source>
</evidence>
<feature type="compositionally biased region" description="Polar residues" evidence="6">
    <location>
        <begin position="106"/>
        <end position="116"/>
    </location>
</feature>
<feature type="region of interest" description="Disordered" evidence="6">
    <location>
        <begin position="328"/>
        <end position="358"/>
    </location>
</feature>
<accession>A0A9Q5HQW0</accession>
<feature type="region of interest" description="Disordered" evidence="6">
    <location>
        <begin position="228"/>
        <end position="275"/>
    </location>
</feature>
<dbReference type="SMART" id="SM00906">
    <property type="entry name" value="Fungal_trans"/>
    <property type="match status" value="1"/>
</dbReference>
<dbReference type="Pfam" id="PF04082">
    <property type="entry name" value="Fungal_trans"/>
    <property type="match status" value="1"/>
</dbReference>
<keyword evidence="9" id="KW-1185">Reference proteome</keyword>
<dbReference type="Gene3D" id="4.10.240.10">
    <property type="entry name" value="Zn(2)-C6 fungal-type DNA-binding domain"/>
    <property type="match status" value="1"/>
</dbReference>
<keyword evidence="2" id="KW-0805">Transcription regulation</keyword>
<feature type="compositionally biased region" description="Basic residues" evidence="6">
    <location>
        <begin position="256"/>
        <end position="271"/>
    </location>
</feature>
<feature type="region of interest" description="Disordered" evidence="6">
    <location>
        <begin position="1006"/>
        <end position="1042"/>
    </location>
</feature>
<dbReference type="InterPro" id="IPR001138">
    <property type="entry name" value="Zn2Cys6_DnaBD"/>
</dbReference>
<dbReference type="InterPro" id="IPR050797">
    <property type="entry name" value="Carb_Metab_Trans_Reg"/>
</dbReference>
<dbReference type="InterPro" id="IPR036864">
    <property type="entry name" value="Zn2-C6_fun-type_DNA-bd_sf"/>
</dbReference>
<evidence type="ECO:0000256" key="4">
    <source>
        <dbReference type="ARBA" id="ARBA00023163"/>
    </source>
</evidence>
<dbReference type="CDD" id="cd12148">
    <property type="entry name" value="fungal_TF_MHR"/>
    <property type="match status" value="1"/>
</dbReference>
<dbReference type="PROSITE" id="PS00463">
    <property type="entry name" value="ZN2_CY6_FUNGAL_1"/>
    <property type="match status" value="1"/>
</dbReference>
<keyword evidence="1" id="KW-0479">Metal-binding</keyword>
<evidence type="ECO:0000259" key="7">
    <source>
        <dbReference type="PROSITE" id="PS50048"/>
    </source>
</evidence>
<keyword evidence="3" id="KW-0238">DNA-binding</keyword>
<dbReference type="PROSITE" id="PS50048">
    <property type="entry name" value="ZN2_CY6_FUNGAL_2"/>
    <property type="match status" value="1"/>
</dbReference>
<comment type="caution">
    <text evidence="8">The sequence shown here is derived from an EMBL/GenBank/DDBJ whole genome shotgun (WGS) entry which is preliminary data.</text>
</comment>
<dbReference type="GO" id="GO:0006351">
    <property type="term" value="P:DNA-templated transcription"/>
    <property type="evidence" value="ECO:0007669"/>
    <property type="project" value="InterPro"/>
</dbReference>
<name>A0A9Q5HQW0_SANBA</name>
<dbReference type="InterPro" id="IPR007219">
    <property type="entry name" value="XnlR_reg_dom"/>
</dbReference>
<feature type="region of interest" description="Disordered" evidence="6">
    <location>
        <begin position="1"/>
        <end position="207"/>
    </location>
</feature>
<organism evidence="8 9">
    <name type="scientific">Sanghuangporus baumii</name>
    <name type="common">Phellinus baumii</name>
    <dbReference type="NCBI Taxonomy" id="108892"/>
    <lineage>
        <taxon>Eukaryota</taxon>
        <taxon>Fungi</taxon>
        <taxon>Dikarya</taxon>
        <taxon>Basidiomycota</taxon>
        <taxon>Agaricomycotina</taxon>
        <taxon>Agaricomycetes</taxon>
        <taxon>Hymenochaetales</taxon>
        <taxon>Hymenochaetaceae</taxon>
        <taxon>Sanghuangporus</taxon>
    </lineage>
</organism>
<feature type="compositionally biased region" description="Basic and acidic residues" evidence="6">
    <location>
        <begin position="1"/>
        <end position="15"/>
    </location>
</feature>
<dbReference type="Pfam" id="PF00172">
    <property type="entry name" value="Zn_clus"/>
    <property type="match status" value="1"/>
</dbReference>
<evidence type="ECO:0000256" key="5">
    <source>
        <dbReference type="ARBA" id="ARBA00023242"/>
    </source>
</evidence>
<feature type="compositionally biased region" description="Low complexity" evidence="6">
    <location>
        <begin position="1006"/>
        <end position="1023"/>
    </location>
</feature>
<evidence type="ECO:0000256" key="6">
    <source>
        <dbReference type="SAM" id="MobiDB-lite"/>
    </source>
</evidence>
<dbReference type="SMART" id="SM00066">
    <property type="entry name" value="GAL4"/>
    <property type="match status" value="1"/>
</dbReference>
<gene>
    <name evidence="8" type="ORF">A7U60_g9005</name>
</gene>
<feature type="domain" description="Zn(2)-C6 fungal-type" evidence="7">
    <location>
        <begin position="274"/>
        <end position="308"/>
    </location>
</feature>
<sequence length="1042" mass="112541">MVDHKEDEAMLKESRTATGPGPGPGPGPSNSQQSASHPTKAKDSAPRPPSTTTNTSPADNSPSPRPPSQSTTTPTLAPAISASRASASAKQDKKPPGSAKPRRTPQSRQVQSNTGSVHLPQPPSAVHSTPAVTPVLPPPPPHVQQYQYGPPPPVPYHHPTRMNPGYPVNGSPYGHPAATPSPYQSSPSPHNGAPHAPPPYAYYPSQHYPAQQYHHPYAAYPHYAVPGYSAPPPAPPQPQPQQSPAPEASASNGPPSKRKRKGEMHKKRTKTARACDSCRSRKIRCDVLNEAEPPVCQHCKQYGFECTFFLPITETRFKKKRLEEEAQAAAATAEREKTAENEGSQKSPFPDTARHARVDGPTSMTHLLHSTATIPPRAYHSYDQRYHHIWEVSKTGDGLIQVLEPSTDSPSLPKPIDLHVERDVIEKLINSYFTDIAPLVPIVTQAEFLALSDPSPPPMLLYSICLVAASKRDVPQAVFDSLRGAVNDVMKSEDVLSTASIVNVQSLLILSQCADCHSQFVPNALSALWVRLGTAIRMAQDLGLHRAEAVKTNIEMRRRVWGACVITDRWTSLTYGHPYMIDVEDCDACLPSSGDPNDQYTAELLRLSLILGRVLKTIYGPSGITYATDEKLVALLNDMKEWKARLPEDLKFRGPDTPRSGGLLFLLYATVSMIFWRVFMRISYTCPEHVTFKLTIEQWTELKQMTSDAIDWLDTHETLYDVWTLVAYAATSCALVQTAEIITLLYETTLGPVSLDHQAGLNPTTGVVPKPQGVNKGLKFKYDPSRPGKGVFVAHGKAKEADYKDLPEGTVVISQGLSDEEPEGEESAAEVSSIHPTNDSAPPSSAHSRPTAGSGPLPAHSHASVSRGTPDDARPMGSLHMLSSTAVASGSGSGAEVADPTVGQSSSGTSSSMVDYVPIGQGHTGPAGGDFLNVNPTLNTAGSSDVLVMNTLEANPQPNVLNEMAAVDTGLLEGIPGGMFDWEQWGTFFSRFSGLGDPGALAALAQAGAQAQQQQQQQQQQRQHQQEPLNAGQQQQQHRYPS</sequence>
<dbReference type="OrthoDB" id="4161332at2759"/>
<dbReference type="GO" id="GO:0008270">
    <property type="term" value="F:zinc ion binding"/>
    <property type="evidence" value="ECO:0007669"/>
    <property type="project" value="InterPro"/>
</dbReference>
<feature type="compositionally biased region" description="Acidic residues" evidence="6">
    <location>
        <begin position="818"/>
        <end position="828"/>
    </location>
</feature>
<evidence type="ECO:0000256" key="1">
    <source>
        <dbReference type="ARBA" id="ARBA00022723"/>
    </source>
</evidence>
<dbReference type="SUPFAM" id="SSF57701">
    <property type="entry name" value="Zn2/Cys6 DNA-binding domain"/>
    <property type="match status" value="1"/>
</dbReference>
<dbReference type="PANTHER" id="PTHR31668:SF26">
    <property type="entry name" value="GLUCOSE TRANSPORT TRANSCRIPTION REGULATOR RGT1-RELATED"/>
    <property type="match status" value="1"/>
</dbReference>
<protein>
    <recommendedName>
        <fullName evidence="7">Zn(2)-C6 fungal-type domain-containing protein</fullName>
    </recommendedName>
</protein>
<keyword evidence="5" id="KW-0539">Nucleus</keyword>
<keyword evidence="4" id="KW-0804">Transcription</keyword>
<evidence type="ECO:0000313" key="9">
    <source>
        <dbReference type="Proteomes" id="UP000757232"/>
    </source>
</evidence>
<dbReference type="CDD" id="cd00067">
    <property type="entry name" value="GAL4"/>
    <property type="match status" value="1"/>
</dbReference>
<feature type="compositionally biased region" description="Polar residues" evidence="6">
    <location>
        <begin position="1027"/>
        <end position="1042"/>
    </location>
</feature>
<feature type="compositionally biased region" description="Pro residues" evidence="6">
    <location>
        <begin position="229"/>
        <end position="243"/>
    </location>
</feature>
<reference evidence="8" key="1">
    <citation type="submission" date="2016-06" db="EMBL/GenBank/DDBJ databases">
        <title>Draft Genome sequence of the fungus Inonotus baumii.</title>
        <authorList>
            <person name="Zhu H."/>
            <person name="Lin W."/>
        </authorList>
    </citation>
    <scope>NUCLEOTIDE SEQUENCE</scope>
    <source>
        <strain evidence="8">821</strain>
    </source>
</reference>
<dbReference type="GO" id="GO:0000981">
    <property type="term" value="F:DNA-binding transcription factor activity, RNA polymerase II-specific"/>
    <property type="evidence" value="ECO:0007669"/>
    <property type="project" value="InterPro"/>
</dbReference>
<proteinExistence type="predicted"/>
<feature type="compositionally biased region" description="Low complexity" evidence="6">
    <location>
        <begin position="50"/>
        <end position="89"/>
    </location>
</feature>
<feature type="compositionally biased region" description="Polar residues" evidence="6">
    <location>
        <begin position="834"/>
        <end position="848"/>
    </location>
</feature>
<dbReference type="EMBL" id="LNZH02000216">
    <property type="protein sequence ID" value="OCB84325.1"/>
    <property type="molecule type" value="Genomic_DNA"/>
</dbReference>